<evidence type="ECO:0000313" key="5">
    <source>
        <dbReference type="Proteomes" id="UP000835052"/>
    </source>
</evidence>
<dbReference type="InterPro" id="IPR029052">
    <property type="entry name" value="Metallo-depent_PP-like"/>
</dbReference>
<dbReference type="InterPro" id="IPR004843">
    <property type="entry name" value="Calcineurin-like_PHP"/>
</dbReference>
<protein>
    <recommendedName>
        <fullName evidence="1">Serine/threonine-protein phosphatase</fullName>
        <ecNumber evidence="1">3.1.3.16</ecNumber>
    </recommendedName>
</protein>
<comment type="caution">
    <text evidence="4">The sequence shown here is derived from an EMBL/GenBank/DDBJ whole genome shotgun (WGS) entry which is preliminary data.</text>
</comment>
<evidence type="ECO:0000259" key="3">
    <source>
        <dbReference type="PROSITE" id="PS00125"/>
    </source>
</evidence>
<dbReference type="InterPro" id="IPR006186">
    <property type="entry name" value="Ser/Thr-sp_prot-phosphatase"/>
</dbReference>
<comment type="similarity">
    <text evidence="1">Belongs to the PPP phosphatase family.</text>
</comment>
<dbReference type="AlphaFoldDB" id="A0A8S1GUE9"/>
<dbReference type="GO" id="GO:0005737">
    <property type="term" value="C:cytoplasm"/>
    <property type="evidence" value="ECO:0007669"/>
    <property type="project" value="TreeGrafter"/>
</dbReference>
<keyword evidence="5" id="KW-1185">Reference proteome</keyword>
<dbReference type="Pfam" id="PF00149">
    <property type="entry name" value="Metallophos"/>
    <property type="match status" value="1"/>
</dbReference>
<gene>
    <name evidence="4" type="ORF">CAUJ_LOCUS2914</name>
</gene>
<dbReference type="InterPro" id="IPR050341">
    <property type="entry name" value="PP1_catalytic_subunit"/>
</dbReference>
<feature type="domain" description="Serine/threonine specific protein phosphatases" evidence="3">
    <location>
        <begin position="123"/>
        <end position="128"/>
    </location>
</feature>
<dbReference type="PANTHER" id="PTHR11668:SF285">
    <property type="entry name" value="SERINE_THREONINE-PROTEIN PHOSPHATASE-RELATED"/>
    <property type="match status" value="1"/>
</dbReference>
<dbReference type="PROSITE" id="PS00125">
    <property type="entry name" value="SER_THR_PHOSPHATASE"/>
    <property type="match status" value="1"/>
</dbReference>
<evidence type="ECO:0000256" key="2">
    <source>
        <dbReference type="SAM" id="MobiDB-lite"/>
    </source>
</evidence>
<dbReference type="SMART" id="SM00156">
    <property type="entry name" value="PP2Ac"/>
    <property type="match status" value="1"/>
</dbReference>
<evidence type="ECO:0000256" key="1">
    <source>
        <dbReference type="RuleBase" id="RU004273"/>
    </source>
</evidence>
<sequence length="335" mass="38125">MAVQDFLQNESVGSLAGRMIRRITKEQHLEGFTDRQVYRILAAAKEQLEKLGALIKVGVPIIIFGDIHGQLGDLLRYFETVGTPADRQMLFLGDYVDRGAHSFEVIMLLLCYKVLHPTRTHLLRGNHECFKMNRIYGFHEELKRKRSLLLWRIFFRTRILCMHGGISEHVHNWQDLENLDKPRRPKECDEGIALDLMWADPTQSKCTTFSMNTARAISVIFGEKATTSFLETLKLDMVVRAHEVSKDGFTFFFNKKLVTVFSAPFYCGTDGNSGAIMKLSADFAASFVILRPRLVRSQILENIKALQNNYEAMAAPSPDPRSRIGDKAAVKQKTP</sequence>
<feature type="compositionally biased region" description="Basic and acidic residues" evidence="2">
    <location>
        <begin position="320"/>
        <end position="329"/>
    </location>
</feature>
<organism evidence="4 5">
    <name type="scientific">Caenorhabditis auriculariae</name>
    <dbReference type="NCBI Taxonomy" id="2777116"/>
    <lineage>
        <taxon>Eukaryota</taxon>
        <taxon>Metazoa</taxon>
        <taxon>Ecdysozoa</taxon>
        <taxon>Nematoda</taxon>
        <taxon>Chromadorea</taxon>
        <taxon>Rhabditida</taxon>
        <taxon>Rhabditina</taxon>
        <taxon>Rhabditomorpha</taxon>
        <taxon>Rhabditoidea</taxon>
        <taxon>Rhabditidae</taxon>
        <taxon>Peloderinae</taxon>
        <taxon>Caenorhabditis</taxon>
    </lineage>
</organism>
<reference evidence="4" key="1">
    <citation type="submission" date="2020-10" db="EMBL/GenBank/DDBJ databases">
        <authorList>
            <person name="Kikuchi T."/>
        </authorList>
    </citation>
    <scope>NUCLEOTIDE SEQUENCE</scope>
    <source>
        <strain evidence="4">NKZ352</strain>
    </source>
</reference>
<keyword evidence="1" id="KW-0378">Hydrolase</keyword>
<dbReference type="SUPFAM" id="SSF56300">
    <property type="entry name" value="Metallo-dependent phosphatases"/>
    <property type="match status" value="1"/>
</dbReference>
<dbReference type="PANTHER" id="PTHR11668">
    <property type="entry name" value="SERINE/THREONINE PROTEIN PHOSPHATASE"/>
    <property type="match status" value="1"/>
</dbReference>
<accession>A0A8S1GUE9</accession>
<dbReference type="EC" id="3.1.3.16" evidence="1"/>
<comment type="catalytic activity">
    <reaction evidence="1">
        <text>O-phospho-L-threonyl-[protein] + H2O = L-threonyl-[protein] + phosphate</text>
        <dbReference type="Rhea" id="RHEA:47004"/>
        <dbReference type="Rhea" id="RHEA-COMP:11060"/>
        <dbReference type="Rhea" id="RHEA-COMP:11605"/>
        <dbReference type="ChEBI" id="CHEBI:15377"/>
        <dbReference type="ChEBI" id="CHEBI:30013"/>
        <dbReference type="ChEBI" id="CHEBI:43474"/>
        <dbReference type="ChEBI" id="CHEBI:61977"/>
        <dbReference type="EC" id="3.1.3.16"/>
    </reaction>
</comment>
<dbReference type="PRINTS" id="PR00114">
    <property type="entry name" value="STPHPHTASE"/>
</dbReference>
<dbReference type="Gene3D" id="3.60.21.10">
    <property type="match status" value="1"/>
</dbReference>
<dbReference type="EMBL" id="CAJGYM010000005">
    <property type="protein sequence ID" value="CAD6186995.1"/>
    <property type="molecule type" value="Genomic_DNA"/>
</dbReference>
<proteinExistence type="inferred from homology"/>
<dbReference type="GO" id="GO:0005634">
    <property type="term" value="C:nucleus"/>
    <property type="evidence" value="ECO:0007669"/>
    <property type="project" value="TreeGrafter"/>
</dbReference>
<dbReference type="OrthoDB" id="5865511at2759"/>
<feature type="region of interest" description="Disordered" evidence="2">
    <location>
        <begin position="314"/>
        <end position="335"/>
    </location>
</feature>
<evidence type="ECO:0000313" key="4">
    <source>
        <dbReference type="EMBL" id="CAD6186995.1"/>
    </source>
</evidence>
<dbReference type="GO" id="GO:0004722">
    <property type="term" value="F:protein serine/threonine phosphatase activity"/>
    <property type="evidence" value="ECO:0007669"/>
    <property type="project" value="UniProtKB-EC"/>
</dbReference>
<dbReference type="Proteomes" id="UP000835052">
    <property type="component" value="Unassembled WGS sequence"/>
</dbReference>
<name>A0A8S1GUE9_9PELO</name>